<dbReference type="InterPro" id="IPR016654">
    <property type="entry name" value="U6_snRNA_Lsm2"/>
</dbReference>
<dbReference type="SMART" id="SM00651">
    <property type="entry name" value="Sm"/>
    <property type="match status" value="1"/>
</dbReference>
<dbReference type="PROSITE" id="PS52002">
    <property type="entry name" value="SM"/>
    <property type="match status" value="1"/>
</dbReference>
<evidence type="ECO:0000256" key="7">
    <source>
        <dbReference type="ARBA" id="ARBA00023242"/>
    </source>
</evidence>
<dbReference type="GO" id="GO:0005688">
    <property type="term" value="C:U6 snRNP"/>
    <property type="evidence" value="ECO:0007669"/>
    <property type="project" value="TreeGrafter"/>
</dbReference>
<evidence type="ECO:0000256" key="6">
    <source>
        <dbReference type="ARBA" id="ARBA00023187"/>
    </source>
</evidence>
<evidence type="ECO:0000256" key="3">
    <source>
        <dbReference type="ARBA" id="ARBA00022664"/>
    </source>
</evidence>
<evidence type="ECO:0000256" key="1">
    <source>
        <dbReference type="ARBA" id="ARBA00004123"/>
    </source>
</evidence>
<dbReference type="GO" id="GO:0071011">
    <property type="term" value="C:precatalytic spliceosome"/>
    <property type="evidence" value="ECO:0007669"/>
    <property type="project" value="TreeGrafter"/>
</dbReference>
<protein>
    <submittedName>
        <fullName evidence="10">LSM2-like protein</fullName>
    </submittedName>
</protein>
<gene>
    <name evidence="10" type="ORF">P167DRAFT_576799</name>
</gene>
<keyword evidence="8" id="KW-0687">Ribonucleoprotein</keyword>
<dbReference type="InterPro" id="IPR047575">
    <property type="entry name" value="Sm"/>
</dbReference>
<proteinExistence type="inferred from homology"/>
<evidence type="ECO:0000256" key="5">
    <source>
        <dbReference type="ARBA" id="ARBA00022884"/>
    </source>
</evidence>
<dbReference type="STRING" id="1392247.A0A3N4KKL2"/>
<dbReference type="GO" id="GO:0046540">
    <property type="term" value="C:U4/U6 x U5 tri-snRNP complex"/>
    <property type="evidence" value="ECO:0007669"/>
    <property type="project" value="TreeGrafter"/>
</dbReference>
<comment type="similarity">
    <text evidence="2">Belongs to the snRNP Sm proteins family.</text>
</comment>
<dbReference type="Gene3D" id="2.30.30.100">
    <property type="match status" value="1"/>
</dbReference>
<sequence length="97" mass="10701">MPFFSLFKTLINFEVTVELKDGMIFRGILASIDSYFNVTLKGITIVNAAGNEAVLYALNSIFLRGNSLRYIHLPADAVDTVALQDATRVEQCDDVNA</sequence>
<dbReference type="PANTHER" id="PTHR13829">
    <property type="entry name" value="SNRNP CORE PROTEIN FAMILY MEMBER"/>
    <property type="match status" value="1"/>
</dbReference>
<dbReference type="GO" id="GO:0000398">
    <property type="term" value="P:mRNA splicing, via spliceosome"/>
    <property type="evidence" value="ECO:0007669"/>
    <property type="project" value="TreeGrafter"/>
</dbReference>
<evidence type="ECO:0000313" key="11">
    <source>
        <dbReference type="Proteomes" id="UP000277580"/>
    </source>
</evidence>
<dbReference type="GO" id="GO:0003723">
    <property type="term" value="F:RNA binding"/>
    <property type="evidence" value="ECO:0007669"/>
    <property type="project" value="UniProtKB-KW"/>
</dbReference>
<name>A0A3N4KKL2_9PEZI</name>
<dbReference type="OrthoDB" id="10256176at2759"/>
<organism evidence="10 11">
    <name type="scientific">Morchella conica CCBAS932</name>
    <dbReference type="NCBI Taxonomy" id="1392247"/>
    <lineage>
        <taxon>Eukaryota</taxon>
        <taxon>Fungi</taxon>
        <taxon>Dikarya</taxon>
        <taxon>Ascomycota</taxon>
        <taxon>Pezizomycotina</taxon>
        <taxon>Pezizomycetes</taxon>
        <taxon>Pezizales</taxon>
        <taxon>Morchellaceae</taxon>
        <taxon>Morchella</taxon>
    </lineage>
</organism>
<keyword evidence="11" id="KW-1185">Reference proteome</keyword>
<feature type="domain" description="Sm" evidence="9">
    <location>
        <begin position="2"/>
        <end position="77"/>
    </location>
</feature>
<dbReference type="InterPro" id="IPR001163">
    <property type="entry name" value="Sm_dom_euk/arc"/>
</dbReference>
<accession>A0A3N4KKL2</accession>
<keyword evidence="4" id="KW-0747">Spliceosome</keyword>
<dbReference type="GO" id="GO:1990726">
    <property type="term" value="C:Lsm1-7-Pat1 complex"/>
    <property type="evidence" value="ECO:0007669"/>
    <property type="project" value="TreeGrafter"/>
</dbReference>
<dbReference type="InterPro" id="IPR010920">
    <property type="entry name" value="LSM_dom_sf"/>
</dbReference>
<dbReference type="AlphaFoldDB" id="A0A3N4KKL2"/>
<dbReference type="PANTHER" id="PTHR13829:SF2">
    <property type="entry name" value="U6 SNRNA-ASSOCIATED SM-LIKE PROTEIN LSM2"/>
    <property type="match status" value="1"/>
</dbReference>
<dbReference type="SUPFAM" id="SSF50182">
    <property type="entry name" value="Sm-like ribonucleoproteins"/>
    <property type="match status" value="1"/>
</dbReference>
<keyword evidence="3" id="KW-0507">mRNA processing</keyword>
<dbReference type="InParanoid" id="A0A3N4KKL2"/>
<evidence type="ECO:0000313" key="10">
    <source>
        <dbReference type="EMBL" id="RPB09929.1"/>
    </source>
</evidence>
<reference evidence="10 11" key="1">
    <citation type="journal article" date="2018" name="Nat. Ecol. Evol.">
        <title>Pezizomycetes genomes reveal the molecular basis of ectomycorrhizal truffle lifestyle.</title>
        <authorList>
            <person name="Murat C."/>
            <person name="Payen T."/>
            <person name="Noel B."/>
            <person name="Kuo A."/>
            <person name="Morin E."/>
            <person name="Chen J."/>
            <person name="Kohler A."/>
            <person name="Krizsan K."/>
            <person name="Balestrini R."/>
            <person name="Da Silva C."/>
            <person name="Montanini B."/>
            <person name="Hainaut M."/>
            <person name="Levati E."/>
            <person name="Barry K.W."/>
            <person name="Belfiori B."/>
            <person name="Cichocki N."/>
            <person name="Clum A."/>
            <person name="Dockter R.B."/>
            <person name="Fauchery L."/>
            <person name="Guy J."/>
            <person name="Iotti M."/>
            <person name="Le Tacon F."/>
            <person name="Lindquist E.A."/>
            <person name="Lipzen A."/>
            <person name="Malagnac F."/>
            <person name="Mello A."/>
            <person name="Molinier V."/>
            <person name="Miyauchi S."/>
            <person name="Poulain J."/>
            <person name="Riccioni C."/>
            <person name="Rubini A."/>
            <person name="Sitrit Y."/>
            <person name="Splivallo R."/>
            <person name="Traeger S."/>
            <person name="Wang M."/>
            <person name="Zifcakova L."/>
            <person name="Wipf D."/>
            <person name="Zambonelli A."/>
            <person name="Paolocci F."/>
            <person name="Nowrousian M."/>
            <person name="Ottonello S."/>
            <person name="Baldrian P."/>
            <person name="Spatafora J.W."/>
            <person name="Henrissat B."/>
            <person name="Nagy L.G."/>
            <person name="Aury J.M."/>
            <person name="Wincker P."/>
            <person name="Grigoriev I.V."/>
            <person name="Bonfante P."/>
            <person name="Martin F.M."/>
        </authorList>
    </citation>
    <scope>NUCLEOTIDE SEQUENCE [LARGE SCALE GENOMIC DNA]</scope>
    <source>
        <strain evidence="10 11">CCBAS932</strain>
    </source>
</reference>
<keyword evidence="7" id="KW-0539">Nucleus</keyword>
<keyword evidence="6" id="KW-0508">mRNA splicing</keyword>
<keyword evidence="5" id="KW-0694">RNA-binding</keyword>
<dbReference type="EMBL" id="ML119147">
    <property type="protein sequence ID" value="RPB09929.1"/>
    <property type="molecule type" value="Genomic_DNA"/>
</dbReference>
<dbReference type="Proteomes" id="UP000277580">
    <property type="component" value="Unassembled WGS sequence"/>
</dbReference>
<dbReference type="Pfam" id="PF01423">
    <property type="entry name" value="LSM"/>
    <property type="match status" value="1"/>
</dbReference>
<evidence type="ECO:0000259" key="9">
    <source>
        <dbReference type="PROSITE" id="PS52002"/>
    </source>
</evidence>
<evidence type="ECO:0000256" key="2">
    <source>
        <dbReference type="ARBA" id="ARBA00006850"/>
    </source>
</evidence>
<evidence type="ECO:0000256" key="8">
    <source>
        <dbReference type="ARBA" id="ARBA00023274"/>
    </source>
</evidence>
<dbReference type="GO" id="GO:0000932">
    <property type="term" value="C:P-body"/>
    <property type="evidence" value="ECO:0007669"/>
    <property type="project" value="TreeGrafter"/>
</dbReference>
<evidence type="ECO:0000256" key="4">
    <source>
        <dbReference type="ARBA" id="ARBA00022728"/>
    </source>
</evidence>
<dbReference type="GO" id="GO:0071013">
    <property type="term" value="C:catalytic step 2 spliceosome"/>
    <property type="evidence" value="ECO:0007669"/>
    <property type="project" value="TreeGrafter"/>
</dbReference>
<comment type="subcellular location">
    <subcellularLocation>
        <location evidence="1">Nucleus</location>
    </subcellularLocation>
</comment>